<evidence type="ECO:0000256" key="1">
    <source>
        <dbReference type="SAM" id="Phobius"/>
    </source>
</evidence>
<accession>A0A1H9QEG6</accession>
<dbReference type="EMBL" id="FOHA01000002">
    <property type="protein sequence ID" value="SER58854.1"/>
    <property type="molecule type" value="Genomic_DNA"/>
</dbReference>
<dbReference type="RefSeq" id="WP_245706210.1">
    <property type="nucleotide sequence ID" value="NZ_FOHA01000002.1"/>
</dbReference>
<sequence>MTTEKTTCLMCQQVYSTNEGTYVKELPETFKLYLKAKYGDVAEDYFICEADLIQERIAYVRATIGLDQSEMSLLHQQVLESIAKDEMIVQEPNKAVDNQRTLGQRVADRLAKFGGSWIFIFAFIAVLLTWIIINSIAIFVKPFDPYPFILLNLVLSCLAAIQAPVIMMSQNRQEARDREQSTNDYKVNLKSEIEIRLLHEKMDHMMTTQWQRLLEVQSIQVDLLETLCKQVETFSNENQDCQKMQRESSLKESL</sequence>
<keyword evidence="1" id="KW-0472">Membrane</keyword>
<feature type="transmembrane region" description="Helical" evidence="1">
    <location>
        <begin position="146"/>
        <end position="168"/>
    </location>
</feature>
<dbReference type="STRING" id="142588.SAMN04488559_10232"/>
<keyword evidence="3" id="KW-1185">Reference proteome</keyword>
<keyword evidence="1" id="KW-0812">Transmembrane</keyword>
<evidence type="ECO:0000313" key="3">
    <source>
        <dbReference type="Proteomes" id="UP000198948"/>
    </source>
</evidence>
<dbReference type="Pfam" id="PF06210">
    <property type="entry name" value="DUF1003"/>
    <property type="match status" value="1"/>
</dbReference>
<name>A0A1H9QEG6_9LACT</name>
<dbReference type="InterPro" id="IPR010406">
    <property type="entry name" value="DUF1003"/>
</dbReference>
<gene>
    <name evidence="2" type="ORF">SAMN04488559_10232</name>
</gene>
<dbReference type="PANTHER" id="PTHR41386">
    <property type="entry name" value="INTEGRAL MEMBRANE PROTEIN-RELATED"/>
    <property type="match status" value="1"/>
</dbReference>
<reference evidence="2 3" key="1">
    <citation type="submission" date="2016-10" db="EMBL/GenBank/DDBJ databases">
        <authorList>
            <person name="de Groot N.N."/>
        </authorList>
    </citation>
    <scope>NUCLEOTIDE SEQUENCE [LARGE SCALE GENOMIC DNA]</scope>
    <source>
        <strain evidence="2 3">DSM 13760</strain>
    </source>
</reference>
<evidence type="ECO:0000313" key="2">
    <source>
        <dbReference type="EMBL" id="SER58854.1"/>
    </source>
</evidence>
<organism evidence="2 3">
    <name type="scientific">Isobaculum melis</name>
    <dbReference type="NCBI Taxonomy" id="142588"/>
    <lineage>
        <taxon>Bacteria</taxon>
        <taxon>Bacillati</taxon>
        <taxon>Bacillota</taxon>
        <taxon>Bacilli</taxon>
        <taxon>Lactobacillales</taxon>
        <taxon>Carnobacteriaceae</taxon>
        <taxon>Isobaculum</taxon>
    </lineage>
</organism>
<proteinExistence type="predicted"/>
<keyword evidence="1" id="KW-1133">Transmembrane helix</keyword>
<dbReference type="Proteomes" id="UP000198948">
    <property type="component" value="Unassembled WGS sequence"/>
</dbReference>
<feature type="transmembrane region" description="Helical" evidence="1">
    <location>
        <begin position="117"/>
        <end position="140"/>
    </location>
</feature>
<dbReference type="PANTHER" id="PTHR41386:SF1">
    <property type="entry name" value="MEMBRANE PROTEIN"/>
    <property type="match status" value="1"/>
</dbReference>
<protein>
    <submittedName>
        <fullName evidence="2">Uncharacterized membrane protein</fullName>
    </submittedName>
</protein>
<dbReference type="AlphaFoldDB" id="A0A1H9QEG6"/>